<dbReference type="AlphaFoldDB" id="A0A3P9NBP4"/>
<feature type="compositionally biased region" description="Basic residues" evidence="13">
    <location>
        <begin position="403"/>
        <end position="412"/>
    </location>
</feature>
<keyword evidence="4" id="KW-0245">EGF-like domain</keyword>
<dbReference type="Ensembl" id="ENSPRET00000007069.1">
    <property type="protein sequence ID" value="ENSPREP00000006979.1"/>
    <property type="gene ID" value="ENSPREG00000004784.1"/>
</dbReference>
<comment type="subcellular location">
    <subcellularLocation>
        <location evidence="1">Cell membrane</location>
        <topology evidence="1">Multi-pass membrane protein</topology>
    </subcellularLocation>
</comment>
<evidence type="ECO:0000256" key="3">
    <source>
        <dbReference type="ARBA" id="ARBA00022475"/>
    </source>
</evidence>
<dbReference type="PROSITE" id="PS50221">
    <property type="entry name" value="GAIN_B"/>
    <property type="match status" value="1"/>
</dbReference>
<dbReference type="GO" id="GO:0004930">
    <property type="term" value="F:G protein-coupled receptor activity"/>
    <property type="evidence" value="ECO:0007669"/>
    <property type="project" value="InterPro"/>
</dbReference>
<keyword evidence="8" id="KW-0106">Calcium</keyword>
<evidence type="ECO:0000256" key="8">
    <source>
        <dbReference type="ARBA" id="ARBA00022837"/>
    </source>
</evidence>
<dbReference type="Proteomes" id="UP000242638">
    <property type="component" value="Unassembled WGS sequence"/>
</dbReference>
<evidence type="ECO:0000313" key="18">
    <source>
        <dbReference type="Proteomes" id="UP000242638"/>
    </source>
</evidence>
<evidence type="ECO:0000256" key="2">
    <source>
        <dbReference type="ARBA" id="ARBA00007343"/>
    </source>
</evidence>
<keyword evidence="7" id="KW-0677">Repeat</keyword>
<keyword evidence="5 14" id="KW-0812">Transmembrane</keyword>
<dbReference type="InterPro" id="IPR057244">
    <property type="entry name" value="GAIN_B"/>
</dbReference>
<evidence type="ECO:0000256" key="14">
    <source>
        <dbReference type="SAM" id="Phobius"/>
    </source>
</evidence>
<evidence type="ECO:0000256" key="13">
    <source>
        <dbReference type="SAM" id="MobiDB-lite"/>
    </source>
</evidence>
<dbReference type="PRINTS" id="PR00249">
    <property type="entry name" value="GPCRSECRETIN"/>
</dbReference>
<keyword evidence="12" id="KW-0325">Glycoprotein</keyword>
<evidence type="ECO:0000259" key="15">
    <source>
        <dbReference type="PROSITE" id="PS50221"/>
    </source>
</evidence>
<dbReference type="Pfam" id="PF00002">
    <property type="entry name" value="7tm_2"/>
    <property type="match status" value="1"/>
</dbReference>
<evidence type="ECO:0000256" key="7">
    <source>
        <dbReference type="ARBA" id="ARBA00022737"/>
    </source>
</evidence>
<dbReference type="GO" id="GO:0007189">
    <property type="term" value="P:adenylate cyclase-activating G protein-coupled receptor signaling pathway"/>
    <property type="evidence" value="ECO:0007669"/>
    <property type="project" value="TreeGrafter"/>
</dbReference>
<evidence type="ECO:0000256" key="1">
    <source>
        <dbReference type="ARBA" id="ARBA00004651"/>
    </source>
</evidence>
<dbReference type="GeneTree" id="ENSGT00940000160578"/>
<feature type="domain" description="G-protein coupled receptors family 2 profile 2" evidence="16">
    <location>
        <begin position="124"/>
        <end position="357"/>
    </location>
</feature>
<reference evidence="18" key="1">
    <citation type="submission" date="2013-11" db="EMBL/GenBank/DDBJ databases">
        <title>The genomic landscape of the Guanapo guppy.</title>
        <authorList>
            <person name="Kuenstner A."/>
            <person name="Dreyer C."/>
        </authorList>
    </citation>
    <scope>NUCLEOTIDE SEQUENCE</scope>
    <source>
        <strain evidence="18">Guanapo</strain>
    </source>
</reference>
<keyword evidence="18" id="KW-1185">Reference proteome</keyword>
<dbReference type="PANTHER" id="PTHR12011">
    <property type="entry name" value="ADHESION G-PROTEIN COUPLED RECEPTOR"/>
    <property type="match status" value="1"/>
</dbReference>
<feature type="transmembrane region" description="Helical" evidence="14">
    <location>
        <begin position="161"/>
        <end position="179"/>
    </location>
</feature>
<keyword evidence="9 14" id="KW-1133">Transmembrane helix</keyword>
<sequence>SFQTLNLCCAVIEGFTAMFLLIYSNLEKYANIFLSEMKKNKSQEFKINSKVVTVSLNAALSISQSNQTAHTCVFWDSSKEGGAWSDRGCSVAESNPEYTMCSCNHLGSFTVLMDFNDIESPFELQLFSWIGLSLSLICLFLCILTFSMIRSIKSPRTTIHLHLCISLFIATLVFLAGISQTQNKVGCAVVAGMLHFFYLASFCWMCLEGIQLFRMVVLVFNTNFKTSYMMAGGYGVPAVIVAVTALVKANRYGTKKVCWLNLDYVWSFIGPAFINTFLFLITVWKLAQKFSSLNPDLDSLQKIKAFAVTAVAQLCILRTMWMFNSFHLKRDDASIYYLFTIFSLQGVLLFIMHCLFSKQVGNVPLSQIFSDISSTNLERSSFKVLLFPGSSPQQRDQSESRRERRGKIKRGS</sequence>
<dbReference type="InterPro" id="IPR000203">
    <property type="entry name" value="GPS"/>
</dbReference>
<evidence type="ECO:0000259" key="16">
    <source>
        <dbReference type="PROSITE" id="PS50261"/>
    </source>
</evidence>
<reference evidence="17" key="3">
    <citation type="submission" date="2025-09" db="UniProtKB">
        <authorList>
            <consortium name="Ensembl"/>
        </authorList>
    </citation>
    <scope>IDENTIFICATION</scope>
    <source>
        <strain evidence="17">Guanapo</strain>
    </source>
</reference>
<dbReference type="GO" id="GO:0007166">
    <property type="term" value="P:cell surface receptor signaling pathway"/>
    <property type="evidence" value="ECO:0007669"/>
    <property type="project" value="InterPro"/>
</dbReference>
<accession>A0A3P9NBP4</accession>
<dbReference type="PANTHER" id="PTHR12011:SF433">
    <property type="entry name" value="ADHESION G PROTEIN-COUPLED RECEPTOR E1-LIKE-RELATED"/>
    <property type="match status" value="1"/>
</dbReference>
<dbReference type="GO" id="GO:0005886">
    <property type="term" value="C:plasma membrane"/>
    <property type="evidence" value="ECO:0007669"/>
    <property type="project" value="UniProtKB-SubCell"/>
</dbReference>
<feature type="domain" description="GAIN-B" evidence="15">
    <location>
        <begin position="1"/>
        <end position="119"/>
    </location>
</feature>
<evidence type="ECO:0000256" key="5">
    <source>
        <dbReference type="ARBA" id="ARBA00022692"/>
    </source>
</evidence>
<evidence type="ECO:0000256" key="9">
    <source>
        <dbReference type="ARBA" id="ARBA00022989"/>
    </source>
</evidence>
<dbReference type="InterPro" id="IPR001740">
    <property type="entry name" value="GPCR_2_EMR1-like_rcpt"/>
</dbReference>
<dbReference type="Gene3D" id="2.60.220.50">
    <property type="match status" value="1"/>
</dbReference>
<dbReference type="InterPro" id="IPR000832">
    <property type="entry name" value="GPCR_2_secretin-like"/>
</dbReference>
<feature type="transmembrane region" description="Helical" evidence="14">
    <location>
        <begin position="185"/>
        <end position="207"/>
    </location>
</feature>
<evidence type="ECO:0000256" key="4">
    <source>
        <dbReference type="ARBA" id="ARBA00022536"/>
    </source>
</evidence>
<comment type="similarity">
    <text evidence="2">Belongs to the G-protein coupled receptor 2 family. Adhesion G-protein coupled receptor (ADGR) subfamily.</text>
</comment>
<dbReference type="Bgee" id="ENSPREG00000004784">
    <property type="expression patterns" value="Expressed in caudal fin"/>
</dbReference>
<dbReference type="OMA" id="FRSHANQ"/>
<organism evidence="17 18">
    <name type="scientific">Poecilia reticulata</name>
    <name type="common">Guppy</name>
    <name type="synonym">Acanthophacelus reticulatus</name>
    <dbReference type="NCBI Taxonomy" id="8081"/>
    <lineage>
        <taxon>Eukaryota</taxon>
        <taxon>Metazoa</taxon>
        <taxon>Chordata</taxon>
        <taxon>Craniata</taxon>
        <taxon>Vertebrata</taxon>
        <taxon>Euteleostomi</taxon>
        <taxon>Actinopterygii</taxon>
        <taxon>Neopterygii</taxon>
        <taxon>Teleostei</taxon>
        <taxon>Neoteleostei</taxon>
        <taxon>Acanthomorphata</taxon>
        <taxon>Ovalentaria</taxon>
        <taxon>Atherinomorphae</taxon>
        <taxon>Cyprinodontiformes</taxon>
        <taxon>Poeciliidae</taxon>
        <taxon>Poeciliinae</taxon>
        <taxon>Poecilia</taxon>
    </lineage>
</organism>
<feature type="transmembrane region" description="Helical" evidence="14">
    <location>
        <begin position="228"/>
        <end position="249"/>
    </location>
</feature>
<feature type="transmembrane region" description="Helical" evidence="14">
    <location>
        <begin position="335"/>
        <end position="356"/>
    </location>
</feature>
<name>A0A3P9NBP4_POERE</name>
<evidence type="ECO:0000256" key="12">
    <source>
        <dbReference type="ARBA" id="ARBA00023180"/>
    </source>
</evidence>
<protein>
    <submittedName>
        <fullName evidence="17">Si:ch211-241f5.3</fullName>
    </submittedName>
</protein>
<feature type="transmembrane region" description="Helical" evidence="14">
    <location>
        <begin position="7"/>
        <end position="26"/>
    </location>
</feature>
<proteinExistence type="inferred from homology"/>
<keyword evidence="6" id="KW-0732">Signal</keyword>
<dbReference type="InterPro" id="IPR017981">
    <property type="entry name" value="GPCR_2-like_7TM"/>
</dbReference>
<feature type="transmembrane region" description="Helical" evidence="14">
    <location>
        <begin position="305"/>
        <end position="323"/>
    </location>
</feature>
<feature type="transmembrane region" description="Helical" evidence="14">
    <location>
        <begin position="264"/>
        <end position="284"/>
    </location>
</feature>
<keyword evidence="10 14" id="KW-0472">Membrane</keyword>
<evidence type="ECO:0000256" key="11">
    <source>
        <dbReference type="ARBA" id="ARBA00023157"/>
    </source>
</evidence>
<evidence type="ECO:0000256" key="6">
    <source>
        <dbReference type="ARBA" id="ARBA00022729"/>
    </source>
</evidence>
<feature type="region of interest" description="Disordered" evidence="13">
    <location>
        <begin position="388"/>
        <end position="412"/>
    </location>
</feature>
<dbReference type="PRINTS" id="PR01128">
    <property type="entry name" value="EMR1HORMONER"/>
</dbReference>
<dbReference type="SUPFAM" id="SSF81321">
    <property type="entry name" value="Family A G protein-coupled receptor-like"/>
    <property type="match status" value="1"/>
</dbReference>
<dbReference type="FunFam" id="1.20.1070.10:FF:000054">
    <property type="entry name" value="Adhesion G protein-coupled receptor E3"/>
    <property type="match status" value="1"/>
</dbReference>
<feature type="transmembrane region" description="Helical" evidence="14">
    <location>
        <begin position="126"/>
        <end position="149"/>
    </location>
</feature>
<dbReference type="Pfam" id="PF01825">
    <property type="entry name" value="GPS"/>
    <property type="match status" value="1"/>
</dbReference>
<reference evidence="17" key="2">
    <citation type="submission" date="2025-08" db="UniProtKB">
        <authorList>
            <consortium name="Ensembl"/>
        </authorList>
    </citation>
    <scope>IDENTIFICATION</scope>
    <source>
        <strain evidence="17">Guanapo</strain>
    </source>
</reference>
<keyword evidence="3" id="KW-1003">Cell membrane</keyword>
<evidence type="ECO:0000313" key="17">
    <source>
        <dbReference type="Ensembl" id="ENSPREP00000006979.1"/>
    </source>
</evidence>
<dbReference type="Gene3D" id="1.20.1070.10">
    <property type="entry name" value="Rhodopsin 7-helix transmembrane proteins"/>
    <property type="match status" value="1"/>
</dbReference>
<keyword evidence="11" id="KW-1015">Disulfide bond</keyword>
<dbReference type="SMART" id="SM00303">
    <property type="entry name" value="GPS"/>
    <property type="match status" value="1"/>
</dbReference>
<dbReference type="PROSITE" id="PS50261">
    <property type="entry name" value="G_PROTEIN_RECEP_F2_4"/>
    <property type="match status" value="1"/>
</dbReference>
<dbReference type="InterPro" id="IPR046338">
    <property type="entry name" value="GAIN_dom_sf"/>
</dbReference>
<evidence type="ECO:0000256" key="10">
    <source>
        <dbReference type="ARBA" id="ARBA00023136"/>
    </source>
</evidence>